<dbReference type="Proteomes" id="UP000198923">
    <property type="component" value="Unassembled WGS sequence"/>
</dbReference>
<dbReference type="EMBL" id="FNCN01000042">
    <property type="protein sequence ID" value="SDI27858.1"/>
    <property type="molecule type" value="Genomic_DNA"/>
</dbReference>
<dbReference type="OrthoDB" id="5191174at2"/>
<sequence>MAGFDFKFTYTEVQEAVVRVCLAAGRARARKLHVTWRWRHAERGHCVLTIDGNSRRIDLLGYRLERDLPLVAEGCMVEGLSPEQRARIGRGFADLMLRGRHVEQGGPIPLRGVTRTSYYYPPYDYECPSVPRLHARLSITENLIVAWNFEEIAPEVLLEELHTACELVLEELVNKRAKRLSFAQLIAAAEDAGLFGDSRDHATRPTDLLMGLKDLRKNVRHRAAEGAGTWLDRHWEDVAMCLERLVRHVNDQVAPNPT</sequence>
<accession>A0A1G8J9C0</accession>
<organism evidence="1 2">
    <name type="scientific">Sinosporangium album</name>
    <dbReference type="NCBI Taxonomy" id="504805"/>
    <lineage>
        <taxon>Bacteria</taxon>
        <taxon>Bacillati</taxon>
        <taxon>Actinomycetota</taxon>
        <taxon>Actinomycetes</taxon>
        <taxon>Streptosporangiales</taxon>
        <taxon>Streptosporangiaceae</taxon>
        <taxon>Sinosporangium</taxon>
    </lineage>
</organism>
<gene>
    <name evidence="1" type="ORF">SAMN05421505_1427</name>
</gene>
<evidence type="ECO:0000313" key="1">
    <source>
        <dbReference type="EMBL" id="SDI27858.1"/>
    </source>
</evidence>
<keyword evidence="2" id="KW-1185">Reference proteome</keyword>
<name>A0A1G8J9C0_9ACTN</name>
<evidence type="ECO:0000313" key="2">
    <source>
        <dbReference type="Proteomes" id="UP000198923"/>
    </source>
</evidence>
<dbReference type="AlphaFoldDB" id="A0A1G8J9C0"/>
<proteinExistence type="predicted"/>
<dbReference type="RefSeq" id="WP_143020471.1">
    <property type="nucleotide sequence ID" value="NZ_FNCN01000042.1"/>
</dbReference>
<reference evidence="1 2" key="1">
    <citation type="submission" date="2016-10" db="EMBL/GenBank/DDBJ databases">
        <authorList>
            <person name="de Groot N.N."/>
        </authorList>
    </citation>
    <scope>NUCLEOTIDE SEQUENCE [LARGE SCALE GENOMIC DNA]</scope>
    <source>
        <strain evidence="1 2">CPCC 201354</strain>
    </source>
</reference>
<protein>
    <submittedName>
        <fullName evidence="1">Uncharacterized protein</fullName>
    </submittedName>
</protein>